<evidence type="ECO:0000313" key="3">
    <source>
        <dbReference type="Proteomes" id="UP000299102"/>
    </source>
</evidence>
<proteinExistence type="predicted"/>
<dbReference type="AlphaFoldDB" id="A0A4C1WD36"/>
<comment type="caution">
    <text evidence="2">The sequence shown here is derived from an EMBL/GenBank/DDBJ whole genome shotgun (WGS) entry which is preliminary data.</text>
</comment>
<dbReference type="EMBL" id="BGZK01000515">
    <property type="protein sequence ID" value="GBP48035.1"/>
    <property type="molecule type" value="Genomic_DNA"/>
</dbReference>
<keyword evidence="3" id="KW-1185">Reference proteome</keyword>
<organism evidence="2 3">
    <name type="scientific">Eumeta variegata</name>
    <name type="common">Bagworm moth</name>
    <name type="synonym">Eumeta japonica</name>
    <dbReference type="NCBI Taxonomy" id="151549"/>
    <lineage>
        <taxon>Eukaryota</taxon>
        <taxon>Metazoa</taxon>
        <taxon>Ecdysozoa</taxon>
        <taxon>Arthropoda</taxon>
        <taxon>Hexapoda</taxon>
        <taxon>Insecta</taxon>
        <taxon>Pterygota</taxon>
        <taxon>Neoptera</taxon>
        <taxon>Endopterygota</taxon>
        <taxon>Lepidoptera</taxon>
        <taxon>Glossata</taxon>
        <taxon>Ditrysia</taxon>
        <taxon>Tineoidea</taxon>
        <taxon>Psychidae</taxon>
        <taxon>Oiketicinae</taxon>
        <taxon>Eumeta</taxon>
    </lineage>
</organism>
<dbReference type="Proteomes" id="UP000299102">
    <property type="component" value="Unassembled WGS sequence"/>
</dbReference>
<protein>
    <submittedName>
        <fullName evidence="2">Uncharacterized protein</fullName>
    </submittedName>
</protein>
<evidence type="ECO:0000313" key="2">
    <source>
        <dbReference type="EMBL" id="GBP48035.1"/>
    </source>
</evidence>
<reference evidence="2 3" key="1">
    <citation type="journal article" date="2019" name="Commun. Biol.">
        <title>The bagworm genome reveals a unique fibroin gene that provides high tensile strength.</title>
        <authorList>
            <person name="Kono N."/>
            <person name="Nakamura H."/>
            <person name="Ohtoshi R."/>
            <person name="Tomita M."/>
            <person name="Numata K."/>
            <person name="Arakawa K."/>
        </authorList>
    </citation>
    <scope>NUCLEOTIDE SEQUENCE [LARGE SCALE GENOMIC DNA]</scope>
</reference>
<evidence type="ECO:0000256" key="1">
    <source>
        <dbReference type="SAM" id="MobiDB-lite"/>
    </source>
</evidence>
<feature type="region of interest" description="Disordered" evidence="1">
    <location>
        <begin position="56"/>
        <end position="98"/>
    </location>
</feature>
<accession>A0A4C1WD36</accession>
<gene>
    <name evidence="2" type="ORF">EVAR_83738_1</name>
</gene>
<sequence length="98" mass="10290">MYLGNLRWPSCKLELIDAVLSITARSAQGPFAGAGPLTDDARAPPPAVRVEEVTGGAQLGVKPPKGLREERRAHRSVTAGSADTGTAGPRWRHTPGHA</sequence>
<name>A0A4C1WD36_EUMVA</name>